<keyword evidence="1" id="KW-1133">Transmembrane helix</keyword>
<organism evidence="3 4">
    <name type="scientific">Candidatus Daviesbacteria bacterium GW2011_GWA1_36_8</name>
    <dbReference type="NCBI Taxonomy" id="1618417"/>
    <lineage>
        <taxon>Bacteria</taxon>
        <taxon>Candidatus Daviesiibacteriota</taxon>
    </lineage>
</organism>
<dbReference type="AlphaFoldDB" id="A0A0G0FM24"/>
<comment type="caution">
    <text evidence="3">The sequence shown here is derived from an EMBL/GenBank/DDBJ whole genome shotgun (WGS) entry which is preliminary data.</text>
</comment>
<evidence type="ECO:0000256" key="1">
    <source>
        <dbReference type="SAM" id="Phobius"/>
    </source>
</evidence>
<evidence type="ECO:0000313" key="3">
    <source>
        <dbReference type="EMBL" id="KKQ14730.1"/>
    </source>
</evidence>
<dbReference type="InterPro" id="IPR008972">
    <property type="entry name" value="Cupredoxin"/>
</dbReference>
<dbReference type="Proteomes" id="UP000034448">
    <property type="component" value="Unassembled WGS sequence"/>
</dbReference>
<feature type="domain" description="EfeO-type cupredoxin-like" evidence="2">
    <location>
        <begin position="19"/>
        <end position="119"/>
    </location>
</feature>
<accession>A0A0G0FM24</accession>
<dbReference type="Gene3D" id="2.60.40.420">
    <property type="entry name" value="Cupredoxins - blue copper proteins"/>
    <property type="match status" value="1"/>
</dbReference>
<dbReference type="SUPFAM" id="SSF49503">
    <property type="entry name" value="Cupredoxins"/>
    <property type="match status" value="1"/>
</dbReference>
<dbReference type="Pfam" id="PF13473">
    <property type="entry name" value="Cupredoxin_1"/>
    <property type="match status" value="1"/>
</dbReference>
<name>A0A0G0FM24_9BACT</name>
<sequence>MKTNTLILIVIAVVALGGLFFLLKPKTAPITTTENQNQIVVAEQTPQPNVFELVIEDKKLVSGPATIKVNQGEDVTIKIISDEAEEFHLHAYDESAELEVGKQAVLIFKANLSGRFPFELENSKIEIGVLEVQPKSK</sequence>
<dbReference type="EMBL" id="LBSJ01000031">
    <property type="protein sequence ID" value="KKQ14730.1"/>
    <property type="molecule type" value="Genomic_DNA"/>
</dbReference>
<protein>
    <recommendedName>
        <fullName evidence="2">EfeO-type cupredoxin-like domain-containing protein</fullName>
    </recommendedName>
</protein>
<keyword evidence="1" id="KW-0472">Membrane</keyword>
<evidence type="ECO:0000259" key="2">
    <source>
        <dbReference type="Pfam" id="PF13473"/>
    </source>
</evidence>
<proteinExistence type="predicted"/>
<keyword evidence="1" id="KW-0812">Transmembrane</keyword>
<reference evidence="3 4" key="1">
    <citation type="journal article" date="2015" name="Nature">
        <title>rRNA introns, odd ribosomes, and small enigmatic genomes across a large radiation of phyla.</title>
        <authorList>
            <person name="Brown C.T."/>
            <person name="Hug L.A."/>
            <person name="Thomas B.C."/>
            <person name="Sharon I."/>
            <person name="Castelle C.J."/>
            <person name="Singh A."/>
            <person name="Wilkins M.J."/>
            <person name="Williams K.H."/>
            <person name="Banfield J.F."/>
        </authorList>
    </citation>
    <scope>NUCLEOTIDE SEQUENCE [LARGE SCALE GENOMIC DNA]</scope>
</reference>
<dbReference type="InterPro" id="IPR028096">
    <property type="entry name" value="EfeO_Cupredoxin"/>
</dbReference>
<gene>
    <name evidence="3" type="ORF">US28_C0031G0013</name>
</gene>
<evidence type="ECO:0000313" key="4">
    <source>
        <dbReference type="Proteomes" id="UP000034448"/>
    </source>
</evidence>
<feature type="transmembrane region" description="Helical" evidence="1">
    <location>
        <begin position="6"/>
        <end position="23"/>
    </location>
</feature>